<evidence type="ECO:0000313" key="4">
    <source>
        <dbReference type="Proteomes" id="UP000295627"/>
    </source>
</evidence>
<dbReference type="CDD" id="cd00093">
    <property type="entry name" value="HTH_XRE"/>
    <property type="match status" value="1"/>
</dbReference>
<reference evidence="3 4" key="1">
    <citation type="journal article" date="2019" name="Sci. Rep.">
        <title>Extended insight into the Mycobacterium chelonae-abscessus complex through whole genome sequencing of Mycobacterium salmoniphilum outbreak and Mycobacterium salmoniphilum-like strains.</title>
        <authorList>
            <person name="Behra P.R.K."/>
            <person name="Das S."/>
            <person name="Pettersson B.M.F."/>
            <person name="Shirreff L."/>
            <person name="DuCote T."/>
            <person name="Jacobsson K.G."/>
            <person name="Ennis D.G."/>
            <person name="Kirsebom L.A."/>
        </authorList>
    </citation>
    <scope>NUCLEOTIDE SEQUENCE [LARGE SCALE GENOMIC DNA]</scope>
    <source>
        <strain evidence="3 4">DSM 45524</strain>
    </source>
</reference>
<protein>
    <submittedName>
        <fullName evidence="3">XRE family transcriptional regulator</fullName>
    </submittedName>
</protein>
<feature type="domain" description="HTH cro/C1-type" evidence="2">
    <location>
        <begin position="59"/>
        <end position="113"/>
    </location>
</feature>
<dbReference type="SMART" id="SM00530">
    <property type="entry name" value="HTH_XRE"/>
    <property type="match status" value="1"/>
</dbReference>
<dbReference type="SUPFAM" id="SSF47413">
    <property type="entry name" value="lambda repressor-like DNA-binding domains"/>
    <property type="match status" value="1"/>
</dbReference>
<dbReference type="Proteomes" id="UP000295627">
    <property type="component" value="Unassembled WGS sequence"/>
</dbReference>
<name>A0A4V3A5J7_9MYCO</name>
<accession>A0A4V3A5J7</accession>
<evidence type="ECO:0000256" key="1">
    <source>
        <dbReference type="SAM" id="MobiDB-lite"/>
    </source>
</evidence>
<organism evidence="3 4">
    <name type="scientific">Mycobacteroides franklinii</name>
    <dbReference type="NCBI Taxonomy" id="948102"/>
    <lineage>
        <taxon>Bacteria</taxon>
        <taxon>Bacillati</taxon>
        <taxon>Actinomycetota</taxon>
        <taxon>Actinomycetes</taxon>
        <taxon>Mycobacteriales</taxon>
        <taxon>Mycobacteriaceae</taxon>
        <taxon>Mycobacteroides</taxon>
    </lineage>
</organism>
<dbReference type="AlphaFoldDB" id="A0A4V3A5J7"/>
<comment type="caution">
    <text evidence="3">The sequence shown here is derived from an EMBL/GenBank/DDBJ whole genome shotgun (WGS) entry which is preliminary data.</text>
</comment>
<dbReference type="InterPro" id="IPR001387">
    <property type="entry name" value="Cro/C1-type_HTH"/>
</dbReference>
<dbReference type="InterPro" id="IPR010982">
    <property type="entry name" value="Lambda_DNA-bd_dom_sf"/>
</dbReference>
<feature type="region of interest" description="Disordered" evidence="1">
    <location>
        <begin position="1"/>
        <end position="30"/>
    </location>
</feature>
<dbReference type="Pfam" id="PF01381">
    <property type="entry name" value="HTH_3"/>
    <property type="match status" value="1"/>
</dbReference>
<dbReference type="GO" id="GO:0003677">
    <property type="term" value="F:DNA binding"/>
    <property type="evidence" value="ECO:0007669"/>
    <property type="project" value="InterPro"/>
</dbReference>
<proteinExistence type="predicted"/>
<dbReference type="EMBL" id="RXLR01000024">
    <property type="protein sequence ID" value="TDH17999.1"/>
    <property type="molecule type" value="Genomic_DNA"/>
</dbReference>
<feature type="compositionally biased region" description="Basic and acidic residues" evidence="1">
    <location>
        <begin position="21"/>
        <end position="30"/>
    </location>
</feature>
<dbReference type="Gene3D" id="1.10.260.40">
    <property type="entry name" value="lambda repressor-like DNA-binding domains"/>
    <property type="match status" value="1"/>
</dbReference>
<evidence type="ECO:0000313" key="3">
    <source>
        <dbReference type="EMBL" id="TDH17999.1"/>
    </source>
</evidence>
<dbReference type="PROSITE" id="PS50943">
    <property type="entry name" value="HTH_CROC1"/>
    <property type="match status" value="1"/>
</dbReference>
<sequence>MRRVIHGDKGTGGVRASPRTRALDKEGSTCTEADKDADIVRFVSEALTKRRRQELGGAMRQRRTELGKSQADIAGKAGLTREFYLAVESGSRNISVDNAFAIADALDIHPSALFGAIKK</sequence>
<gene>
    <name evidence="3" type="ORF">EJ571_25060</name>
</gene>
<evidence type="ECO:0000259" key="2">
    <source>
        <dbReference type="PROSITE" id="PS50943"/>
    </source>
</evidence>